<reference evidence="1 2" key="1">
    <citation type="submission" date="2015-03" db="EMBL/GenBank/DDBJ databases">
        <title>Genome assembly of Sandaracinus amylolyticus DSM 53668.</title>
        <authorList>
            <person name="Sharma G."/>
            <person name="Subramanian S."/>
        </authorList>
    </citation>
    <scope>NUCLEOTIDE SEQUENCE [LARGE SCALE GENOMIC DNA]</scope>
    <source>
        <strain evidence="1 2">DSM 53668</strain>
    </source>
</reference>
<evidence type="ECO:0000313" key="1">
    <source>
        <dbReference type="EMBL" id="AKF07366.1"/>
    </source>
</evidence>
<name>A0A0F6YJ15_9BACT</name>
<protein>
    <submittedName>
        <fullName evidence="1">TPR domain protein, putative component of TonB system</fullName>
    </submittedName>
</protein>
<sequence>MGLLSDLGLGAARSLRTRLGARGALRVLSPMIASSDPSPARAAAIVVALECAAEVGDADALESLATWWAVEHVGARTADVAPVIASLLRTSKPLARVLADAEVLRRDHPLSRALRAVVHEQSGALDDAAADWRSAASEAERAGDPRRARAARVELARLLARQSGRKLDAARVASSIPEDDAGARERLVLAIARLGETGRYARVRGLDALVELASQRDETIARAAIRAACAHADESGAALTGVELERVRSAAAKWPDPHERARVLATLDAIAATVDTDDAARSAALVRAAAVDDTTRAQLERARAVLSGGAVGPRPSRDAGTWCALAVIASLRAGRDDDARDRVRELRAIGVGDGEPAAWTAAWCALARPATRPDAIALAEALLATRGTPPRGFLHIASHLEHAGAETLALRAMARAHEQREPGAKERRIEALVRAGWRAWSEGRRDDAREHLLEARAARG</sequence>
<proteinExistence type="predicted"/>
<gene>
    <name evidence="1" type="ORF">DB32_004515</name>
</gene>
<organism evidence="1 2">
    <name type="scientific">Sandaracinus amylolyticus</name>
    <dbReference type="NCBI Taxonomy" id="927083"/>
    <lineage>
        <taxon>Bacteria</taxon>
        <taxon>Pseudomonadati</taxon>
        <taxon>Myxococcota</taxon>
        <taxon>Polyangia</taxon>
        <taxon>Polyangiales</taxon>
        <taxon>Sandaracinaceae</taxon>
        <taxon>Sandaracinus</taxon>
    </lineage>
</organism>
<dbReference type="KEGG" id="samy:DB32_004515"/>
<accession>A0A0F6YJ15</accession>
<keyword evidence="2" id="KW-1185">Reference proteome</keyword>
<dbReference type="STRING" id="927083.DB32_004515"/>
<dbReference type="Proteomes" id="UP000034883">
    <property type="component" value="Chromosome"/>
</dbReference>
<dbReference type="AlphaFoldDB" id="A0A0F6YJ15"/>
<evidence type="ECO:0000313" key="2">
    <source>
        <dbReference type="Proteomes" id="UP000034883"/>
    </source>
</evidence>
<dbReference type="RefSeq" id="WP_053234636.1">
    <property type="nucleotide sequence ID" value="NZ_CP011125.1"/>
</dbReference>
<dbReference type="EMBL" id="CP011125">
    <property type="protein sequence ID" value="AKF07366.1"/>
    <property type="molecule type" value="Genomic_DNA"/>
</dbReference>